<protein>
    <submittedName>
        <fullName evidence="1">Uncharacterized protein</fullName>
    </submittedName>
</protein>
<organism evidence="1 2">
    <name type="scientific">Neisseria mucosa (strain ATCC 25996 / DSM 4631 / NCTC 10774 / M26)</name>
    <dbReference type="NCBI Taxonomy" id="546266"/>
    <lineage>
        <taxon>Bacteria</taxon>
        <taxon>Pseudomonadati</taxon>
        <taxon>Pseudomonadota</taxon>
        <taxon>Betaproteobacteria</taxon>
        <taxon>Neisseriales</taxon>
        <taxon>Neisseriaceae</taxon>
        <taxon>Neisseria</taxon>
    </lineage>
</organism>
<evidence type="ECO:0000313" key="2">
    <source>
        <dbReference type="Proteomes" id="UP000003344"/>
    </source>
</evidence>
<dbReference type="AlphaFoldDB" id="D2ZXU7"/>
<accession>D2ZXU7</accession>
<evidence type="ECO:0000313" key="1">
    <source>
        <dbReference type="EMBL" id="EFC88085.1"/>
    </source>
</evidence>
<dbReference type="EMBL" id="ACDX02000011">
    <property type="protein sequence ID" value="EFC88085.1"/>
    <property type="molecule type" value="Genomic_DNA"/>
</dbReference>
<proteinExistence type="predicted"/>
<gene>
    <name evidence="1" type="ORF">NEIMUCOT_05451</name>
</gene>
<dbReference type="Proteomes" id="UP000003344">
    <property type="component" value="Unassembled WGS sequence"/>
</dbReference>
<name>D2ZXU7_NEIM2</name>
<sequence length="83" mass="10009">MRQIKLLSHQILNECPISPDFHPLLLRSKSIISNQSRLPHWKHFHIRQSNDFPIFIKHNFQIRFIDIKRSSEHLNWPPNLGHL</sequence>
<reference evidence="1 2" key="1">
    <citation type="submission" date="2009-10" db="EMBL/GenBank/DDBJ databases">
        <authorList>
            <person name="Weinstock G."/>
            <person name="Sodergren E."/>
            <person name="Clifton S."/>
            <person name="Fulton L."/>
            <person name="Fulton B."/>
            <person name="Courtney L."/>
            <person name="Fronick C."/>
            <person name="Harrison M."/>
            <person name="Strong C."/>
            <person name="Farmer C."/>
            <person name="Delahaunty K."/>
            <person name="Markovic C."/>
            <person name="Hall O."/>
            <person name="Minx P."/>
            <person name="Tomlinson C."/>
            <person name="Mitreva M."/>
            <person name="Nelson J."/>
            <person name="Hou S."/>
            <person name="Wollam A."/>
            <person name="Pepin K.H."/>
            <person name="Johnson M."/>
            <person name="Bhonagiri V."/>
            <person name="Nash W.E."/>
            <person name="Warren W."/>
            <person name="Chinwalla A."/>
            <person name="Mardis E.R."/>
            <person name="Wilson R.K."/>
        </authorList>
    </citation>
    <scope>NUCLEOTIDE SEQUENCE [LARGE SCALE GENOMIC DNA]</scope>
    <source>
        <strain evidence="2">ATCC 25996 / DSM 4631 / NCTC 10774 / M26</strain>
    </source>
</reference>
<comment type="caution">
    <text evidence="1">The sequence shown here is derived from an EMBL/GenBank/DDBJ whole genome shotgun (WGS) entry which is preliminary data.</text>
</comment>